<name>A0A1G8GU47_9RHOO</name>
<evidence type="ECO:0000313" key="3">
    <source>
        <dbReference type="Proteomes" id="UP000198607"/>
    </source>
</evidence>
<protein>
    <submittedName>
        <fullName evidence="2">EAL domain, c-di-GMP-specific phosphodiesterase class I (Or its enzymatically inactive variant)</fullName>
    </submittedName>
</protein>
<evidence type="ECO:0000313" key="2">
    <source>
        <dbReference type="EMBL" id="SDH97926.1"/>
    </source>
</evidence>
<dbReference type="OrthoDB" id="9813903at2"/>
<evidence type="ECO:0000259" key="1">
    <source>
        <dbReference type="PROSITE" id="PS50883"/>
    </source>
</evidence>
<sequence>MTTQFSSPLSPTGCDRCRNLQALDFDFTMAFQPIMNLETNTPFAYEALVRGLNGEGAATILAKVNDSNRYRFDQACRVKAIELAAGLGLHELPDCHLSINFLPNAVYRPDTCIRSTLEACSTFGFPSERLMFEVAEGEHVSDASHLLGIFRDYSARGFLTAIDDFGAGYAGLNLLARFQPHILKIDMELTREVHRHEVKRAIVEAIVLVSRRLNIRVVAEGIETAQERDALVDMGILLHQGYLYARPHVGALPLR</sequence>
<dbReference type="AlphaFoldDB" id="A0A1G8GU47"/>
<dbReference type="GO" id="GO:0071111">
    <property type="term" value="F:cyclic-guanylate-specific phosphodiesterase activity"/>
    <property type="evidence" value="ECO:0007669"/>
    <property type="project" value="InterPro"/>
</dbReference>
<dbReference type="Pfam" id="PF00563">
    <property type="entry name" value="EAL"/>
    <property type="match status" value="1"/>
</dbReference>
<feature type="domain" description="EAL" evidence="1">
    <location>
        <begin position="9"/>
        <end position="255"/>
    </location>
</feature>
<dbReference type="Proteomes" id="UP000198607">
    <property type="component" value="Unassembled WGS sequence"/>
</dbReference>
<dbReference type="PROSITE" id="PS50883">
    <property type="entry name" value="EAL"/>
    <property type="match status" value="1"/>
</dbReference>
<keyword evidence="3" id="KW-1185">Reference proteome</keyword>
<proteinExistence type="predicted"/>
<dbReference type="InterPro" id="IPR035919">
    <property type="entry name" value="EAL_sf"/>
</dbReference>
<organism evidence="2 3">
    <name type="scientific">Propionivibrio dicarboxylicus</name>
    <dbReference type="NCBI Taxonomy" id="83767"/>
    <lineage>
        <taxon>Bacteria</taxon>
        <taxon>Pseudomonadati</taxon>
        <taxon>Pseudomonadota</taxon>
        <taxon>Betaproteobacteria</taxon>
        <taxon>Rhodocyclales</taxon>
        <taxon>Rhodocyclaceae</taxon>
        <taxon>Propionivibrio</taxon>
    </lineage>
</organism>
<dbReference type="SUPFAM" id="SSF141868">
    <property type="entry name" value="EAL domain-like"/>
    <property type="match status" value="1"/>
</dbReference>
<dbReference type="PANTHER" id="PTHR33121">
    <property type="entry name" value="CYCLIC DI-GMP PHOSPHODIESTERASE PDEF"/>
    <property type="match status" value="1"/>
</dbReference>
<dbReference type="EMBL" id="FNCY01000011">
    <property type="protein sequence ID" value="SDH97926.1"/>
    <property type="molecule type" value="Genomic_DNA"/>
</dbReference>
<dbReference type="Gene3D" id="3.20.20.450">
    <property type="entry name" value="EAL domain"/>
    <property type="match status" value="1"/>
</dbReference>
<gene>
    <name evidence="2" type="ORF">SAMN05660652_02638</name>
</gene>
<dbReference type="InterPro" id="IPR050706">
    <property type="entry name" value="Cyclic-di-GMP_PDE-like"/>
</dbReference>
<dbReference type="CDD" id="cd01948">
    <property type="entry name" value="EAL"/>
    <property type="match status" value="1"/>
</dbReference>
<dbReference type="PANTHER" id="PTHR33121:SF15">
    <property type="entry name" value="BLUE LIGHT- AND TEMPERATURE-REGULATED ANTIREPRESSOR BLUF"/>
    <property type="match status" value="1"/>
</dbReference>
<reference evidence="2 3" key="1">
    <citation type="submission" date="2016-10" db="EMBL/GenBank/DDBJ databases">
        <authorList>
            <person name="de Groot N.N."/>
        </authorList>
    </citation>
    <scope>NUCLEOTIDE SEQUENCE [LARGE SCALE GENOMIC DNA]</scope>
    <source>
        <strain evidence="2 3">DSM 5885</strain>
    </source>
</reference>
<dbReference type="STRING" id="83767.SAMN05660652_02638"/>
<accession>A0A1G8GU47</accession>
<dbReference type="InterPro" id="IPR001633">
    <property type="entry name" value="EAL_dom"/>
</dbReference>
<dbReference type="SMART" id="SM00052">
    <property type="entry name" value="EAL"/>
    <property type="match status" value="1"/>
</dbReference>